<accession>A0ACD0NRB8</accession>
<sequence>MSSSRSLNFAAAGATRNLKSQSTSILRQVASSSSSPASPSTQSSNFVSDARRNFSSSCLRAAESTPTPLPVPKPTASKAQQPSVHLPTLARTKPDLYAAIRPPPLSAFASLAARIGLLPADLDAETRSRRIQLVYQACTHPSFPNLLDQVASQPENQESLSASGLVKRSQDPLDAAQYLPLTQLSSLHNGALSTLGNSLMGMFSTEFLHLRYPHLPTRVLKAAVSAYVGPNTLAQVGSELGLGGQGLLRWDRNAKVQTKVWESKASLTRAPTKTLLNKDVLAQAVRSLVGAIFQECGLSAARKFVINHFCSRNLPLAPLLKFQDPKKVLSSTCAKYDKEPPQSRMIAETGRLSISPVFVVGVWSGRTKLGEGSGSSIRMAEYRAAEDALRRLYLAEEPLGFDLPTSTMDRFFDGSSSSSSETLASAKATETSIEFRPQQLGSCEVLEGAGKQ</sequence>
<gene>
    <name evidence="1" type="ORF">IE53DRAFT_347655</name>
</gene>
<protein>
    <submittedName>
        <fullName evidence="1">Ribonuclease III</fullName>
    </submittedName>
</protein>
<reference evidence="1 2" key="1">
    <citation type="journal article" date="2018" name="Mol. Biol. Evol.">
        <title>Broad Genomic Sampling Reveals a Smut Pathogenic Ancestry of the Fungal Clade Ustilaginomycotina.</title>
        <authorList>
            <person name="Kijpornyongpan T."/>
            <person name="Mondo S.J."/>
            <person name="Barry K."/>
            <person name="Sandor L."/>
            <person name="Lee J."/>
            <person name="Lipzen A."/>
            <person name="Pangilinan J."/>
            <person name="LaButti K."/>
            <person name="Hainaut M."/>
            <person name="Henrissat B."/>
            <person name="Grigoriev I.V."/>
            <person name="Spatafora J.W."/>
            <person name="Aime M.C."/>
        </authorList>
    </citation>
    <scope>NUCLEOTIDE SEQUENCE [LARGE SCALE GENOMIC DNA]</scope>
    <source>
        <strain evidence="1 2">SA 807</strain>
    </source>
</reference>
<name>A0ACD0NRB8_9BASI</name>
<proteinExistence type="predicted"/>
<evidence type="ECO:0000313" key="2">
    <source>
        <dbReference type="Proteomes" id="UP000245626"/>
    </source>
</evidence>
<evidence type="ECO:0000313" key="1">
    <source>
        <dbReference type="EMBL" id="PWN48359.1"/>
    </source>
</evidence>
<organism evidence="1 2">
    <name type="scientific">Violaceomyces palustris</name>
    <dbReference type="NCBI Taxonomy" id="1673888"/>
    <lineage>
        <taxon>Eukaryota</taxon>
        <taxon>Fungi</taxon>
        <taxon>Dikarya</taxon>
        <taxon>Basidiomycota</taxon>
        <taxon>Ustilaginomycotina</taxon>
        <taxon>Ustilaginomycetes</taxon>
        <taxon>Violaceomycetales</taxon>
        <taxon>Violaceomycetaceae</taxon>
        <taxon>Violaceomyces</taxon>
    </lineage>
</organism>
<dbReference type="EMBL" id="KZ820218">
    <property type="protein sequence ID" value="PWN48359.1"/>
    <property type="molecule type" value="Genomic_DNA"/>
</dbReference>
<dbReference type="Proteomes" id="UP000245626">
    <property type="component" value="Unassembled WGS sequence"/>
</dbReference>
<keyword evidence="2" id="KW-1185">Reference proteome</keyword>